<dbReference type="PANTHER" id="PTHR22550">
    <property type="entry name" value="SPORE GERMINATION PROTEIN"/>
    <property type="match status" value="1"/>
</dbReference>
<organism evidence="4 5">
    <name type="scientific">Clostridium rhizosphaerae</name>
    <dbReference type="NCBI Taxonomy" id="2803861"/>
    <lineage>
        <taxon>Bacteria</taxon>
        <taxon>Bacillati</taxon>
        <taxon>Bacillota</taxon>
        <taxon>Clostridia</taxon>
        <taxon>Eubacteriales</taxon>
        <taxon>Clostridiaceae</taxon>
        <taxon>Clostridium</taxon>
    </lineage>
</organism>
<reference evidence="4 5" key="1">
    <citation type="submission" date="2021-01" db="EMBL/GenBank/DDBJ databases">
        <title>Genome public.</title>
        <authorList>
            <person name="Liu C."/>
            <person name="Sun Q."/>
        </authorList>
    </citation>
    <scope>NUCLEOTIDE SEQUENCE [LARGE SCALE GENOMIC DNA]</scope>
    <source>
        <strain evidence="4 5">YIM B02515</strain>
    </source>
</reference>
<dbReference type="PANTHER" id="PTHR22550:SF5">
    <property type="entry name" value="LEUCINE ZIPPER PROTEIN 4"/>
    <property type="match status" value="1"/>
</dbReference>
<dbReference type="InterPro" id="IPR004995">
    <property type="entry name" value="Spore_Ger"/>
</dbReference>
<feature type="transmembrane region" description="Helical" evidence="3">
    <location>
        <begin position="400"/>
        <end position="424"/>
    </location>
</feature>
<evidence type="ECO:0000256" key="1">
    <source>
        <dbReference type="ARBA" id="ARBA00005278"/>
    </source>
</evidence>
<keyword evidence="3" id="KW-1133">Transmembrane helix</keyword>
<keyword evidence="2 3" id="KW-0472">Membrane</keyword>
<dbReference type="Pfam" id="PF03323">
    <property type="entry name" value="GerA"/>
    <property type="match status" value="1"/>
</dbReference>
<dbReference type="EMBL" id="JAESWC010000025">
    <property type="protein sequence ID" value="MBL4938641.1"/>
    <property type="molecule type" value="Genomic_DNA"/>
</dbReference>
<evidence type="ECO:0000256" key="2">
    <source>
        <dbReference type="ARBA" id="ARBA00023136"/>
    </source>
</evidence>
<dbReference type="Proteomes" id="UP000632377">
    <property type="component" value="Unassembled WGS sequence"/>
</dbReference>
<protein>
    <submittedName>
        <fullName evidence="4">Spore germination protein</fullName>
    </submittedName>
</protein>
<comment type="similarity">
    <text evidence="1">Belongs to the GerABKA family.</text>
</comment>
<name>A0ABS1TGZ5_9CLOT</name>
<keyword evidence="3" id="KW-0812">Transmembrane</keyword>
<gene>
    <name evidence="4" type="ORF">JK636_23325</name>
</gene>
<accession>A0ABS1TGZ5</accession>
<evidence type="ECO:0000313" key="5">
    <source>
        <dbReference type="Proteomes" id="UP000632377"/>
    </source>
</evidence>
<dbReference type="RefSeq" id="WP_202751401.1">
    <property type="nucleotide sequence ID" value="NZ_JAESWC010000025.1"/>
</dbReference>
<dbReference type="InterPro" id="IPR050768">
    <property type="entry name" value="UPF0353/GerABKA_families"/>
</dbReference>
<proteinExistence type="inferred from homology"/>
<dbReference type="PIRSF" id="PIRSF005690">
    <property type="entry name" value="GerBA"/>
    <property type="match status" value="1"/>
</dbReference>
<keyword evidence="5" id="KW-1185">Reference proteome</keyword>
<evidence type="ECO:0000256" key="3">
    <source>
        <dbReference type="SAM" id="Phobius"/>
    </source>
</evidence>
<comment type="caution">
    <text evidence="4">The sequence shown here is derived from an EMBL/GenBank/DDBJ whole genome shotgun (WGS) entry which is preliminary data.</text>
</comment>
<evidence type="ECO:0000313" key="4">
    <source>
        <dbReference type="EMBL" id="MBL4938641.1"/>
    </source>
</evidence>
<feature type="transmembrane region" description="Helical" evidence="3">
    <location>
        <begin position="278"/>
        <end position="297"/>
    </location>
</feature>
<sequence length="476" mass="52985">MIRKDKYANKIRELINNISDVSVRSLYVKNKSIYILYIPQITNKERLSEEIIKPIIQYSGNHDITEDLIMKSVIYLDEVFCANDENEISNYILDGKSIIIISDCEKYLVANTLKVEKRSVESPAVQSSARSPKDAFVEAIDVNISLIRYRIRNSALKIDYYSVGKRTKTSVAVIYIEDIANPTYVAEIKNRIQKINVDGILESGYVQKFISDGSNNLFPQTGICERSDEACADILDGKVCILVNGSNLALIAPKTFIEFFDAGDDHYENVYFGIFLKFIRFLSLIISLTLSSIYVAVVGFHSDFLPSQYILAIAASRVGVPVNSALEATIMEIILELLREANLRLPKKIGTSIGIVGAIVIGQALVAAGLVSSPIIIIVALSSLASYAVPDFTIITPIRILKFLMIFLTAVFGLFGFAMGLSIIMIKLASTTSFDVPYTSPVSPFSFKAMKNFIFSNVTQSKERPEYLDLKDKTRE</sequence>
<feature type="transmembrane region" description="Helical" evidence="3">
    <location>
        <begin position="355"/>
        <end position="380"/>
    </location>
</feature>